<protein>
    <recommendedName>
        <fullName evidence="3">DDE Tnp4 domain-containing protein</fullName>
    </recommendedName>
</protein>
<dbReference type="OrthoDB" id="5945905at2759"/>
<sequence>MPPVRDNRDVRKRKLLLATVTFYQLQQLYQQEPQLPGTIRPREISQLLAPPPPTNHEDTAGIALCLCSKRLKPRPPQGGRRVNIFRLEEMNEQDCLWAFRFTSEELLRLCEALQIPDPFKTARGHRFSALEALCLLCARFRHGDDQYTLSTRYLRSQAAISEVTNKLSDWIDERWGHLLDWDEKFLMHPCKLQEYANAFKKFGAPSSSICGCIDCTIRQTCKPTWFQELAYTGYKKYHGMKFQAITIPNGLIGHLAGPFRAPQNDNGVYAESGIYDKMLTHAIQPGSTPNDPPERRYFQVYGDSAYGVSPVILSPYMSVSNLTPEQRQWNKEMGQMRISVEHGFGLVATNWPFLNVAWKHKIWGTRCGTFYRIAVLLTNAMSCFHPNQTATRYDCMPPSVEEYFHD</sequence>
<keyword evidence="2" id="KW-0479">Metal-binding</keyword>
<name>A0A0C9V829_SPHS4</name>
<comment type="cofactor">
    <cofactor evidence="1">
        <name>a divalent metal cation</name>
        <dbReference type="ChEBI" id="CHEBI:60240"/>
    </cofactor>
</comment>
<dbReference type="PANTHER" id="PTHR34615">
    <property type="entry name" value="PX DOMAIN-CONTAINING PROTEIN"/>
    <property type="match status" value="1"/>
</dbReference>
<dbReference type="GO" id="GO:0046872">
    <property type="term" value="F:metal ion binding"/>
    <property type="evidence" value="ECO:0007669"/>
    <property type="project" value="UniProtKB-KW"/>
</dbReference>
<accession>A0A0C9V829</accession>
<keyword evidence="5" id="KW-1185">Reference proteome</keyword>
<proteinExistence type="predicted"/>
<feature type="domain" description="DDE Tnp4" evidence="3">
    <location>
        <begin position="213"/>
        <end position="379"/>
    </location>
</feature>
<evidence type="ECO:0000256" key="1">
    <source>
        <dbReference type="ARBA" id="ARBA00001968"/>
    </source>
</evidence>
<dbReference type="HOGENOM" id="CLU_059042_0_0_1"/>
<gene>
    <name evidence="4" type="ORF">M422DRAFT_183244</name>
</gene>
<dbReference type="Proteomes" id="UP000054279">
    <property type="component" value="Unassembled WGS sequence"/>
</dbReference>
<evidence type="ECO:0000313" key="5">
    <source>
        <dbReference type="Proteomes" id="UP000054279"/>
    </source>
</evidence>
<evidence type="ECO:0000313" key="4">
    <source>
        <dbReference type="EMBL" id="KIJ33441.1"/>
    </source>
</evidence>
<reference evidence="4 5" key="1">
    <citation type="submission" date="2014-06" db="EMBL/GenBank/DDBJ databases">
        <title>Evolutionary Origins and Diversification of the Mycorrhizal Mutualists.</title>
        <authorList>
            <consortium name="DOE Joint Genome Institute"/>
            <consortium name="Mycorrhizal Genomics Consortium"/>
            <person name="Kohler A."/>
            <person name="Kuo A."/>
            <person name="Nagy L.G."/>
            <person name="Floudas D."/>
            <person name="Copeland A."/>
            <person name="Barry K.W."/>
            <person name="Cichocki N."/>
            <person name="Veneault-Fourrey C."/>
            <person name="LaButti K."/>
            <person name="Lindquist E.A."/>
            <person name="Lipzen A."/>
            <person name="Lundell T."/>
            <person name="Morin E."/>
            <person name="Murat C."/>
            <person name="Riley R."/>
            <person name="Ohm R."/>
            <person name="Sun H."/>
            <person name="Tunlid A."/>
            <person name="Henrissat B."/>
            <person name="Grigoriev I.V."/>
            <person name="Hibbett D.S."/>
            <person name="Martin F."/>
        </authorList>
    </citation>
    <scope>NUCLEOTIDE SEQUENCE [LARGE SCALE GENOMIC DNA]</scope>
    <source>
        <strain evidence="4 5">SS14</strain>
    </source>
</reference>
<dbReference type="InterPro" id="IPR027806">
    <property type="entry name" value="HARBI1_dom"/>
</dbReference>
<organism evidence="4 5">
    <name type="scientific">Sphaerobolus stellatus (strain SS14)</name>
    <dbReference type="NCBI Taxonomy" id="990650"/>
    <lineage>
        <taxon>Eukaryota</taxon>
        <taxon>Fungi</taxon>
        <taxon>Dikarya</taxon>
        <taxon>Basidiomycota</taxon>
        <taxon>Agaricomycotina</taxon>
        <taxon>Agaricomycetes</taxon>
        <taxon>Phallomycetidae</taxon>
        <taxon>Geastrales</taxon>
        <taxon>Sphaerobolaceae</taxon>
        <taxon>Sphaerobolus</taxon>
    </lineage>
</organism>
<dbReference type="PANTHER" id="PTHR34615:SF1">
    <property type="entry name" value="PX DOMAIN-CONTAINING PROTEIN"/>
    <property type="match status" value="1"/>
</dbReference>
<dbReference type="Pfam" id="PF13359">
    <property type="entry name" value="DDE_Tnp_4"/>
    <property type="match status" value="1"/>
</dbReference>
<evidence type="ECO:0000256" key="2">
    <source>
        <dbReference type="ARBA" id="ARBA00022723"/>
    </source>
</evidence>
<dbReference type="EMBL" id="KN837212">
    <property type="protein sequence ID" value="KIJ33441.1"/>
    <property type="molecule type" value="Genomic_DNA"/>
</dbReference>
<dbReference type="AlphaFoldDB" id="A0A0C9V829"/>
<evidence type="ECO:0000259" key="3">
    <source>
        <dbReference type="Pfam" id="PF13359"/>
    </source>
</evidence>